<dbReference type="PANTHER" id="PTHR15004:SF0">
    <property type="entry name" value="GLUTAMYL-TRNA(GLN) AMIDOTRANSFERASE SUBUNIT C, MITOCHONDRIAL"/>
    <property type="match status" value="1"/>
</dbReference>
<dbReference type="RefSeq" id="XP_039766098.1">
    <property type="nucleotide sequence ID" value="XM_039910164.1"/>
</dbReference>
<keyword evidence="3" id="KW-1185">Reference proteome</keyword>
<dbReference type="GO" id="GO:0006450">
    <property type="term" value="P:regulation of translational fidelity"/>
    <property type="evidence" value="ECO:0007669"/>
    <property type="project" value="InterPro"/>
</dbReference>
<evidence type="ECO:0000256" key="1">
    <source>
        <dbReference type="SAM" id="SignalP"/>
    </source>
</evidence>
<accession>A0A6I8NXB9</accession>
<dbReference type="Pfam" id="PF02686">
    <property type="entry name" value="GatC"/>
    <property type="match status" value="1"/>
</dbReference>
<evidence type="ECO:0000313" key="2">
    <source>
        <dbReference type="Ensembl" id="ENSOANP00000045088.1"/>
    </source>
</evidence>
<dbReference type="OMA" id="RFRWRAM"/>
<organism evidence="2 3">
    <name type="scientific">Ornithorhynchus anatinus</name>
    <name type="common">Duckbill platypus</name>
    <dbReference type="NCBI Taxonomy" id="9258"/>
    <lineage>
        <taxon>Eukaryota</taxon>
        <taxon>Metazoa</taxon>
        <taxon>Chordata</taxon>
        <taxon>Craniata</taxon>
        <taxon>Vertebrata</taxon>
        <taxon>Euteleostomi</taxon>
        <taxon>Mammalia</taxon>
        <taxon>Monotremata</taxon>
        <taxon>Ornithorhynchidae</taxon>
        <taxon>Ornithorhynchus</taxon>
    </lineage>
</organism>
<dbReference type="Proteomes" id="UP000002279">
    <property type="component" value="Chromosome 2"/>
</dbReference>
<gene>
    <name evidence="2" type="primary">LOC100076743</name>
</gene>
<dbReference type="GO" id="GO:0070681">
    <property type="term" value="P:glutaminyl-tRNAGln biosynthesis via transamidation"/>
    <property type="evidence" value="ECO:0000318"/>
    <property type="project" value="GO_Central"/>
</dbReference>
<dbReference type="GeneID" id="100076743"/>
<feature type="signal peptide" evidence="1">
    <location>
        <begin position="1"/>
        <end position="23"/>
    </location>
</feature>
<evidence type="ECO:0000313" key="3">
    <source>
        <dbReference type="Proteomes" id="UP000002279"/>
    </source>
</evidence>
<evidence type="ECO:0008006" key="4">
    <source>
        <dbReference type="Google" id="ProtNLM"/>
    </source>
</evidence>
<name>A0A6I8NXB9_ORNAN</name>
<dbReference type="SUPFAM" id="SSF141000">
    <property type="entry name" value="Glu-tRNAGln amidotransferase C subunit"/>
    <property type="match status" value="1"/>
</dbReference>
<dbReference type="AlphaFoldDB" id="A0A6I8NXB9"/>
<dbReference type="InParanoid" id="A0A6I8NXB9"/>
<dbReference type="InterPro" id="IPR003837">
    <property type="entry name" value="GatC"/>
</dbReference>
<dbReference type="GO" id="GO:0030956">
    <property type="term" value="C:glutamyl-tRNA(Gln) amidotransferase complex"/>
    <property type="evidence" value="ECO:0000318"/>
    <property type="project" value="GO_Central"/>
</dbReference>
<feature type="chain" id="PRO_5026234175" description="Glutamyl-tRNA(Gln) amidotransferase subunit C, mitochondrial" evidence="1">
    <location>
        <begin position="24"/>
        <end position="170"/>
    </location>
</feature>
<dbReference type="PANTHER" id="PTHR15004">
    <property type="entry name" value="GLUTAMYL-TRNA(GLN) AMIDOTRANSFERASE SUBUNIT C, MITOCHONDRIAL"/>
    <property type="match status" value="1"/>
</dbReference>
<dbReference type="InterPro" id="IPR036113">
    <property type="entry name" value="Asp/Glu-ADT_sf_sub_c"/>
</dbReference>
<dbReference type="GO" id="GO:0005739">
    <property type="term" value="C:mitochondrion"/>
    <property type="evidence" value="ECO:0000318"/>
    <property type="project" value="GO_Central"/>
</dbReference>
<dbReference type="Ensembl" id="ENSOANT00000075314.1">
    <property type="protein sequence ID" value="ENSOANP00000045088.1"/>
    <property type="gene ID" value="ENSOANG00000038145.1"/>
</dbReference>
<protein>
    <recommendedName>
        <fullName evidence="4">Glutamyl-tRNA(Gln) amidotransferase subunit C, mitochondrial</fullName>
    </recommendedName>
</protein>
<dbReference type="GO" id="GO:0032543">
    <property type="term" value="P:mitochondrial translation"/>
    <property type="evidence" value="ECO:0000318"/>
    <property type="project" value="GO_Central"/>
</dbReference>
<dbReference type="Bgee" id="ENSOANG00000038145">
    <property type="expression patterns" value="Expressed in heart and 6 other cell types or tissues"/>
</dbReference>
<keyword evidence="1" id="KW-0732">Signal</keyword>
<proteinExistence type="predicted"/>
<reference evidence="2" key="2">
    <citation type="submission" date="2025-08" db="UniProtKB">
        <authorList>
            <consortium name="Ensembl"/>
        </authorList>
    </citation>
    <scope>IDENTIFICATION</scope>
    <source>
        <strain evidence="2">Glennie</strain>
    </source>
</reference>
<reference evidence="2 3" key="1">
    <citation type="journal article" date="2008" name="Nature">
        <title>Genome analysis of the platypus reveals unique signatures of evolution.</title>
        <authorList>
            <person name="Warren W.C."/>
            <person name="Hillier L.W."/>
            <person name="Marshall Graves J.A."/>
            <person name="Birney E."/>
            <person name="Ponting C.P."/>
            <person name="Grutzner F."/>
            <person name="Belov K."/>
            <person name="Miller W."/>
            <person name="Clarke L."/>
            <person name="Chinwalla A.T."/>
            <person name="Yang S.P."/>
            <person name="Heger A."/>
            <person name="Locke D.P."/>
            <person name="Miethke P."/>
            <person name="Waters P.D."/>
            <person name="Veyrunes F."/>
            <person name="Fulton L."/>
            <person name="Fulton B."/>
            <person name="Graves T."/>
            <person name="Wallis J."/>
            <person name="Puente X.S."/>
            <person name="Lopez-Otin C."/>
            <person name="Ordonez G.R."/>
            <person name="Eichler E.E."/>
            <person name="Chen L."/>
            <person name="Cheng Z."/>
            <person name="Deakin J.E."/>
            <person name="Alsop A."/>
            <person name="Thompson K."/>
            <person name="Kirby P."/>
            <person name="Papenfuss A.T."/>
            <person name="Wakefield M.J."/>
            <person name="Olender T."/>
            <person name="Lancet D."/>
            <person name="Huttley G.A."/>
            <person name="Smit A.F."/>
            <person name="Pask A."/>
            <person name="Temple-Smith P."/>
            <person name="Batzer M.A."/>
            <person name="Walker J.A."/>
            <person name="Konkel M.K."/>
            <person name="Harris R.S."/>
            <person name="Whittington C.M."/>
            <person name="Wong E.S."/>
            <person name="Gemmell N.J."/>
            <person name="Buschiazzo E."/>
            <person name="Vargas Jentzsch I.M."/>
            <person name="Merkel A."/>
            <person name="Schmitz J."/>
            <person name="Zemann A."/>
            <person name="Churakov G."/>
            <person name="Kriegs J.O."/>
            <person name="Brosius J."/>
            <person name="Murchison E.P."/>
            <person name="Sachidanandam R."/>
            <person name="Smith C."/>
            <person name="Hannon G.J."/>
            <person name="Tsend-Ayush E."/>
            <person name="McMillan D."/>
            <person name="Attenborough R."/>
            <person name="Rens W."/>
            <person name="Ferguson-Smith M."/>
            <person name="Lefevre C.M."/>
            <person name="Sharp J.A."/>
            <person name="Nicholas K.R."/>
            <person name="Ray D.A."/>
            <person name="Kube M."/>
            <person name="Reinhardt R."/>
            <person name="Pringle T.H."/>
            <person name="Taylor J."/>
            <person name="Jones R.C."/>
            <person name="Nixon B."/>
            <person name="Dacheux J.L."/>
            <person name="Niwa H."/>
            <person name="Sekita Y."/>
            <person name="Huang X."/>
            <person name="Stark A."/>
            <person name="Kheradpour P."/>
            <person name="Kellis M."/>
            <person name="Flicek P."/>
            <person name="Chen Y."/>
            <person name="Webber C."/>
            <person name="Hardison R."/>
            <person name="Nelson J."/>
            <person name="Hallsworth-Pepin K."/>
            <person name="Delehaunty K."/>
            <person name="Markovic C."/>
            <person name="Minx P."/>
            <person name="Feng Y."/>
            <person name="Kremitzki C."/>
            <person name="Mitreva M."/>
            <person name="Glasscock J."/>
            <person name="Wylie T."/>
            <person name="Wohldmann P."/>
            <person name="Thiru P."/>
            <person name="Nhan M.N."/>
            <person name="Pohl C.S."/>
            <person name="Smith S.M."/>
            <person name="Hou S."/>
            <person name="Nefedov M."/>
            <person name="de Jong P.J."/>
            <person name="Renfree M.B."/>
            <person name="Mardis E.R."/>
            <person name="Wilson R.K."/>
        </authorList>
    </citation>
    <scope>NUCLEOTIDE SEQUENCE [LARGE SCALE GENOMIC DNA]</scope>
    <source>
        <strain evidence="2 3">Glennie</strain>
    </source>
</reference>
<dbReference type="FunCoup" id="A0A6I8NXB9">
    <property type="interactions" value="737"/>
</dbReference>
<dbReference type="GeneTree" id="ENSGT00390000018351"/>
<sequence>MTSWGRGPMAWRVGAMRAAAAAAAAAWGGLRGGLRPGVCPGVCPGVSPWPCPSRGFAWEASRARGGVPGEERVPLSLEVRRRVERLALLPPSDGLGLRRLEASVRAARRLRRLPTHGVPPMDSLLEDRCLYLRADEVAEGNCAEELLQNASRTVEEYFVAPPGNISMEDE</sequence>
<reference evidence="2" key="3">
    <citation type="submission" date="2025-09" db="UniProtKB">
        <authorList>
            <consortium name="Ensembl"/>
        </authorList>
    </citation>
    <scope>IDENTIFICATION</scope>
    <source>
        <strain evidence="2">Glennie</strain>
    </source>
</reference>